<gene>
    <name evidence="5 6" type="primary">rpmC</name>
    <name evidence="6" type="ORF">PsAD2_00471</name>
</gene>
<dbReference type="Gene3D" id="1.10.287.310">
    <property type="match status" value="1"/>
</dbReference>
<dbReference type="FunFam" id="1.10.287.310:FF:000001">
    <property type="entry name" value="50S ribosomal protein L29"/>
    <property type="match status" value="1"/>
</dbReference>
<dbReference type="Pfam" id="PF00831">
    <property type="entry name" value="Ribosomal_L29"/>
    <property type="match status" value="1"/>
</dbReference>
<keyword evidence="3 5" id="KW-0687">Ribonucleoprotein</keyword>
<dbReference type="CDD" id="cd00427">
    <property type="entry name" value="Ribosomal_L29_HIP"/>
    <property type="match status" value="1"/>
</dbReference>
<dbReference type="PANTHER" id="PTHR10916">
    <property type="entry name" value="60S RIBOSOMAL PROTEIN L35/50S RIBOSOMAL PROTEIN L29"/>
    <property type="match status" value="1"/>
</dbReference>
<evidence type="ECO:0000256" key="2">
    <source>
        <dbReference type="ARBA" id="ARBA00022980"/>
    </source>
</evidence>
<evidence type="ECO:0000256" key="1">
    <source>
        <dbReference type="ARBA" id="ARBA00009254"/>
    </source>
</evidence>
<comment type="caution">
    <text evidence="6">The sequence shown here is derived from an EMBL/GenBank/DDBJ whole genome shotgun (WGS) entry which is preliminary data.</text>
</comment>
<dbReference type="GO" id="GO:0022625">
    <property type="term" value="C:cytosolic large ribosomal subunit"/>
    <property type="evidence" value="ECO:0007669"/>
    <property type="project" value="TreeGrafter"/>
</dbReference>
<dbReference type="SUPFAM" id="SSF46561">
    <property type="entry name" value="Ribosomal protein L29 (L29p)"/>
    <property type="match status" value="1"/>
</dbReference>
<protein>
    <recommendedName>
        <fullName evidence="4 5">Large ribosomal subunit protein uL29</fullName>
    </recommendedName>
</protein>
<dbReference type="HAMAP" id="MF_00374">
    <property type="entry name" value="Ribosomal_uL29"/>
    <property type="match status" value="1"/>
</dbReference>
<dbReference type="GO" id="GO:0006412">
    <property type="term" value="P:translation"/>
    <property type="evidence" value="ECO:0007669"/>
    <property type="project" value="UniProtKB-UniRule"/>
</dbReference>
<evidence type="ECO:0000313" key="6">
    <source>
        <dbReference type="EMBL" id="KZL21185.1"/>
    </source>
</evidence>
<dbReference type="OrthoDB" id="9815192at2"/>
<dbReference type="InterPro" id="IPR018254">
    <property type="entry name" value="Ribosomal_uL29_CS"/>
</dbReference>
<name>A0A166AJ65_9HYPH</name>
<sequence>MKASDVRAKTSDELKDSLEGLKKEQFNLRFQRATGQLENTARVRQVRRDIARIQTVLRDKRMSDNA</sequence>
<keyword evidence="2 5" id="KW-0689">Ribosomal protein</keyword>
<dbReference type="RefSeq" id="WP_068001611.1">
    <property type="nucleotide sequence ID" value="NZ_FOFM01000005.1"/>
</dbReference>
<dbReference type="PROSITE" id="PS00579">
    <property type="entry name" value="RIBOSOMAL_L29"/>
    <property type="match status" value="1"/>
</dbReference>
<dbReference type="InterPro" id="IPR036049">
    <property type="entry name" value="Ribosomal_uL29_sf"/>
</dbReference>
<dbReference type="Proteomes" id="UP000076577">
    <property type="component" value="Unassembled WGS sequence"/>
</dbReference>
<keyword evidence="7" id="KW-1185">Reference proteome</keyword>
<comment type="similarity">
    <text evidence="1 5">Belongs to the universal ribosomal protein uL29 family.</text>
</comment>
<proteinExistence type="inferred from homology"/>
<dbReference type="PANTHER" id="PTHR10916:SF0">
    <property type="entry name" value="LARGE RIBOSOMAL SUBUNIT PROTEIN UL29C"/>
    <property type="match status" value="1"/>
</dbReference>
<dbReference type="PATRIC" id="fig|989403.3.peg.497"/>
<organism evidence="6 7">
    <name type="scientific">Pseudovibrio axinellae</name>
    <dbReference type="NCBI Taxonomy" id="989403"/>
    <lineage>
        <taxon>Bacteria</taxon>
        <taxon>Pseudomonadati</taxon>
        <taxon>Pseudomonadota</taxon>
        <taxon>Alphaproteobacteria</taxon>
        <taxon>Hyphomicrobiales</taxon>
        <taxon>Stappiaceae</taxon>
        <taxon>Pseudovibrio</taxon>
    </lineage>
</organism>
<evidence type="ECO:0000313" key="7">
    <source>
        <dbReference type="Proteomes" id="UP000076577"/>
    </source>
</evidence>
<dbReference type="InterPro" id="IPR050063">
    <property type="entry name" value="Ribosomal_protein_uL29"/>
</dbReference>
<reference evidence="6 7" key="1">
    <citation type="journal article" date="2016" name="Front. Microbiol.">
        <title>Comparative Genomic Analysis Reveals a Diverse Repertoire of Genes Involved in Prokaryote-Eukaryote Interactions within the Pseudovibrio Genus.</title>
        <authorList>
            <person name="Romano S."/>
            <person name="Fernandez-Guerra A."/>
            <person name="Reen F.J."/>
            <person name="Glockner F.O."/>
            <person name="Crowley S.P."/>
            <person name="O'Sullivan O."/>
            <person name="Cotter P.D."/>
            <person name="Adams C."/>
            <person name="Dobson A.D."/>
            <person name="O'Gara F."/>
        </authorList>
    </citation>
    <scope>NUCLEOTIDE SEQUENCE [LARGE SCALE GENOMIC DNA]</scope>
    <source>
        <strain evidence="6 7">Ad2</strain>
    </source>
</reference>
<dbReference type="NCBIfam" id="TIGR00012">
    <property type="entry name" value="L29"/>
    <property type="match status" value="1"/>
</dbReference>
<dbReference type="InterPro" id="IPR001854">
    <property type="entry name" value="Ribosomal_uL29"/>
</dbReference>
<evidence type="ECO:0000256" key="5">
    <source>
        <dbReference type="HAMAP-Rule" id="MF_00374"/>
    </source>
</evidence>
<evidence type="ECO:0000256" key="4">
    <source>
        <dbReference type="ARBA" id="ARBA00035204"/>
    </source>
</evidence>
<accession>A0A166AJ65</accession>
<dbReference type="GO" id="GO:0003735">
    <property type="term" value="F:structural constituent of ribosome"/>
    <property type="evidence" value="ECO:0007669"/>
    <property type="project" value="InterPro"/>
</dbReference>
<dbReference type="AlphaFoldDB" id="A0A166AJ65"/>
<evidence type="ECO:0000256" key="3">
    <source>
        <dbReference type="ARBA" id="ARBA00023274"/>
    </source>
</evidence>
<dbReference type="EMBL" id="LMCB01000004">
    <property type="protein sequence ID" value="KZL21185.1"/>
    <property type="molecule type" value="Genomic_DNA"/>
</dbReference>
<dbReference type="STRING" id="989403.SAMN05421798_10575"/>